<evidence type="ECO:0000259" key="4">
    <source>
        <dbReference type="Pfam" id="PF13458"/>
    </source>
</evidence>
<comment type="similarity">
    <text evidence="1">Belongs to the leucine-binding protein family.</text>
</comment>
<reference evidence="6" key="1">
    <citation type="journal article" date="2019" name="Int. J. Syst. Evol. Microbiol.">
        <title>The Global Catalogue of Microorganisms (GCM) 10K type strain sequencing project: providing services to taxonomists for standard genome sequencing and annotation.</title>
        <authorList>
            <consortium name="The Broad Institute Genomics Platform"/>
            <consortium name="The Broad Institute Genome Sequencing Center for Infectious Disease"/>
            <person name="Wu L."/>
            <person name="Ma J."/>
        </authorList>
    </citation>
    <scope>NUCLEOTIDE SEQUENCE [LARGE SCALE GENOMIC DNA]</scope>
    <source>
        <strain evidence="6">JCM 18302</strain>
    </source>
</reference>
<dbReference type="PROSITE" id="PS51257">
    <property type="entry name" value="PROKAR_LIPOPROTEIN"/>
    <property type="match status" value="1"/>
</dbReference>
<dbReference type="InterPro" id="IPR028081">
    <property type="entry name" value="Leu-bd"/>
</dbReference>
<gene>
    <name evidence="5" type="ORF">GCM10023320_10580</name>
</gene>
<dbReference type="SUPFAM" id="SSF53822">
    <property type="entry name" value="Periplasmic binding protein-like I"/>
    <property type="match status" value="1"/>
</dbReference>
<keyword evidence="6" id="KW-1185">Reference proteome</keyword>
<feature type="chain" id="PRO_5045471840" evidence="3">
    <location>
        <begin position="23"/>
        <end position="417"/>
    </location>
</feature>
<dbReference type="InterPro" id="IPR028082">
    <property type="entry name" value="Peripla_BP_I"/>
</dbReference>
<dbReference type="Gene3D" id="3.40.50.2300">
    <property type="match status" value="2"/>
</dbReference>
<evidence type="ECO:0000313" key="6">
    <source>
        <dbReference type="Proteomes" id="UP001500804"/>
    </source>
</evidence>
<evidence type="ECO:0000256" key="2">
    <source>
        <dbReference type="ARBA" id="ARBA00022729"/>
    </source>
</evidence>
<evidence type="ECO:0000313" key="5">
    <source>
        <dbReference type="EMBL" id="GAA5114057.1"/>
    </source>
</evidence>
<proteinExistence type="inferred from homology"/>
<sequence length="417" mass="42578">MSGRVLAAVAAAGLIALGSACGGVATQDRSGEAVECGETVKIGAPYPLSGVWAENGQNSLSGMQFAADEINQAGGIKALGGAKVEIVSADTSSDNPGQAKTVTEQMLQGGTMSAVVGSYLSSMTLTTVIATETHKVPLITQSFVDELTQKGYRYLFQIAPKASAFGTETMKALAGVFGEQNRPLRTVAVAGSDDASTKAQTAGIVAGSQAQGLEVRDQVIFPNAISDATPIVSRLADAKTDVIVLGGNVSDLSLIIKGLRARGVTTPIATSGGGGALTPQFAAALGPDAEGIMAAAAWNSDLQLPGVPEVAAAYRQKHGVFMPQEAGESWAAVHQLAQIMEKGATCDPERIREALATTDFTEGPASAVPPGKVGYDDTGANHYIVPILVQWQGGDLRTVYPADVSAADALPLGEPVA</sequence>
<dbReference type="PANTHER" id="PTHR30483:SF37">
    <property type="entry name" value="ABC TRANSPORTER SUBSTRATE-BINDING PROTEIN"/>
    <property type="match status" value="1"/>
</dbReference>
<organism evidence="5 6">
    <name type="scientific">Pseudonocardia adelaidensis</name>
    <dbReference type="NCBI Taxonomy" id="648754"/>
    <lineage>
        <taxon>Bacteria</taxon>
        <taxon>Bacillati</taxon>
        <taxon>Actinomycetota</taxon>
        <taxon>Actinomycetes</taxon>
        <taxon>Pseudonocardiales</taxon>
        <taxon>Pseudonocardiaceae</taxon>
        <taxon>Pseudonocardia</taxon>
    </lineage>
</organism>
<dbReference type="CDD" id="cd06340">
    <property type="entry name" value="PBP1_ABC_ligand_binding-like"/>
    <property type="match status" value="1"/>
</dbReference>
<protein>
    <submittedName>
        <fullName evidence="5">ABC transporter substrate-binding protein</fullName>
    </submittedName>
</protein>
<feature type="domain" description="Leucine-binding protein" evidence="4">
    <location>
        <begin position="39"/>
        <end position="376"/>
    </location>
</feature>
<dbReference type="InterPro" id="IPR051010">
    <property type="entry name" value="BCAA_transport"/>
</dbReference>
<dbReference type="RefSeq" id="WP_345603628.1">
    <property type="nucleotide sequence ID" value="NZ_BAABJO010000003.1"/>
</dbReference>
<dbReference type="EMBL" id="BAABJO010000003">
    <property type="protein sequence ID" value="GAA5114057.1"/>
    <property type="molecule type" value="Genomic_DNA"/>
</dbReference>
<accession>A0ABP9NID1</accession>
<evidence type="ECO:0000256" key="3">
    <source>
        <dbReference type="SAM" id="SignalP"/>
    </source>
</evidence>
<comment type="caution">
    <text evidence="5">The sequence shown here is derived from an EMBL/GenBank/DDBJ whole genome shotgun (WGS) entry which is preliminary data.</text>
</comment>
<keyword evidence="2 3" id="KW-0732">Signal</keyword>
<dbReference type="PANTHER" id="PTHR30483">
    <property type="entry name" value="LEUCINE-SPECIFIC-BINDING PROTEIN"/>
    <property type="match status" value="1"/>
</dbReference>
<dbReference type="Pfam" id="PF13458">
    <property type="entry name" value="Peripla_BP_6"/>
    <property type="match status" value="1"/>
</dbReference>
<name>A0ABP9NID1_9PSEU</name>
<dbReference type="Proteomes" id="UP001500804">
    <property type="component" value="Unassembled WGS sequence"/>
</dbReference>
<evidence type="ECO:0000256" key="1">
    <source>
        <dbReference type="ARBA" id="ARBA00010062"/>
    </source>
</evidence>
<feature type="signal peptide" evidence="3">
    <location>
        <begin position="1"/>
        <end position="22"/>
    </location>
</feature>